<dbReference type="Gene3D" id="3.40.50.1370">
    <property type="entry name" value="Aspartate/ornithine carbamoyltransferase"/>
    <property type="match status" value="2"/>
</dbReference>
<evidence type="ECO:0000259" key="2">
    <source>
        <dbReference type="Pfam" id="PF00185"/>
    </source>
</evidence>
<dbReference type="PANTHER" id="PTHR45753">
    <property type="entry name" value="ORNITHINE CARBAMOYLTRANSFERASE, MITOCHONDRIAL"/>
    <property type="match status" value="1"/>
</dbReference>
<dbReference type="GO" id="GO:0016597">
    <property type="term" value="F:amino acid binding"/>
    <property type="evidence" value="ECO:0007669"/>
    <property type="project" value="InterPro"/>
</dbReference>
<gene>
    <name evidence="4" type="ORF">UFOPK4098_01124</name>
</gene>
<dbReference type="Pfam" id="PF02729">
    <property type="entry name" value="OTCace_N"/>
    <property type="match status" value="1"/>
</dbReference>
<dbReference type="SUPFAM" id="SSF53671">
    <property type="entry name" value="Aspartate/ornithine carbamoyltransferase"/>
    <property type="match status" value="1"/>
</dbReference>
<dbReference type="FunFam" id="3.40.50.1370:FF:000008">
    <property type="entry name" value="Ornithine carbamoyltransferase"/>
    <property type="match status" value="1"/>
</dbReference>
<dbReference type="GO" id="GO:0019240">
    <property type="term" value="P:citrulline biosynthetic process"/>
    <property type="evidence" value="ECO:0007669"/>
    <property type="project" value="TreeGrafter"/>
</dbReference>
<sequence length="311" mass="33222">MSVRHILDISDLAVQELHDVLALAQVPVAQLGAPLSGHCAALIFEKPSNRTRHSMEVAVAQLGGHPVYTRGEEVGIDVRETAEDVAQVMAGYHAFLGARVFKHDVVQRMASVSTVPVVNMLSDVAHPLQALADVLTMQQQHGDVQGKRIAWVGDFNNVANSLAQACVMLGAEFVVSTPTQYRPTESELATINALGKGSAQYVAAPAEAVNGAIAVHTDVWISMGEESVAAEKAAAFSGFMVTQDLMAKAQQGVCFYHCLPAHRGSEVEAAVIDGPNSRVFEQAHNRLHSARGLLAWIFEQQGAVVKESAQS</sequence>
<keyword evidence="1" id="KW-0808">Transferase</keyword>
<dbReference type="Pfam" id="PF00185">
    <property type="entry name" value="OTCace"/>
    <property type="match status" value="1"/>
</dbReference>
<dbReference type="GO" id="GO:0042450">
    <property type="term" value="P:L-arginine biosynthetic process via ornithine"/>
    <property type="evidence" value="ECO:0007669"/>
    <property type="project" value="TreeGrafter"/>
</dbReference>
<reference evidence="4" key="1">
    <citation type="submission" date="2020-05" db="EMBL/GenBank/DDBJ databases">
        <authorList>
            <person name="Chiriac C."/>
            <person name="Salcher M."/>
            <person name="Ghai R."/>
            <person name="Kavagutti S V."/>
        </authorList>
    </citation>
    <scope>NUCLEOTIDE SEQUENCE</scope>
</reference>
<dbReference type="PRINTS" id="PR00100">
    <property type="entry name" value="AOTCASE"/>
</dbReference>
<organism evidence="4">
    <name type="scientific">freshwater metagenome</name>
    <dbReference type="NCBI Taxonomy" id="449393"/>
    <lineage>
        <taxon>unclassified sequences</taxon>
        <taxon>metagenomes</taxon>
        <taxon>ecological metagenomes</taxon>
    </lineage>
</organism>
<dbReference type="PANTHER" id="PTHR45753:SF3">
    <property type="entry name" value="ORNITHINE TRANSCARBAMYLASE, MITOCHONDRIAL"/>
    <property type="match status" value="1"/>
</dbReference>
<dbReference type="NCBIfam" id="TIGR00658">
    <property type="entry name" value="orni_carb_tr"/>
    <property type="match status" value="1"/>
</dbReference>
<dbReference type="NCBIfam" id="NF001986">
    <property type="entry name" value="PRK00779.1"/>
    <property type="match status" value="1"/>
</dbReference>
<dbReference type="AlphaFoldDB" id="A0A6J7RA84"/>
<proteinExistence type="predicted"/>
<dbReference type="InterPro" id="IPR006131">
    <property type="entry name" value="Asp_carbamoyltransf_Asp/Orn-bd"/>
</dbReference>
<dbReference type="InterPro" id="IPR006130">
    <property type="entry name" value="Asp/Orn_carbamoylTrfase"/>
</dbReference>
<dbReference type="EMBL" id="CAFBPN010000067">
    <property type="protein sequence ID" value="CAB5025639.1"/>
    <property type="molecule type" value="Genomic_DNA"/>
</dbReference>
<dbReference type="InterPro" id="IPR006132">
    <property type="entry name" value="Asp/Orn_carbamoyltranf_P-bd"/>
</dbReference>
<protein>
    <submittedName>
        <fullName evidence="4">Unannotated protein</fullName>
    </submittedName>
</protein>
<dbReference type="GO" id="GO:0004585">
    <property type="term" value="F:ornithine carbamoyltransferase activity"/>
    <property type="evidence" value="ECO:0007669"/>
    <property type="project" value="TreeGrafter"/>
</dbReference>
<evidence type="ECO:0000259" key="3">
    <source>
        <dbReference type="Pfam" id="PF02729"/>
    </source>
</evidence>
<evidence type="ECO:0000256" key="1">
    <source>
        <dbReference type="ARBA" id="ARBA00022679"/>
    </source>
</evidence>
<feature type="domain" description="Aspartate/ornithine carbamoyltransferase Asp/Orn-binding" evidence="2">
    <location>
        <begin position="145"/>
        <end position="296"/>
    </location>
</feature>
<dbReference type="PRINTS" id="PR00102">
    <property type="entry name" value="OTCASE"/>
</dbReference>
<feature type="domain" description="Aspartate/ornithine carbamoyltransferase carbamoyl-P binding" evidence="3">
    <location>
        <begin position="4"/>
        <end position="139"/>
    </location>
</feature>
<dbReference type="InterPro" id="IPR036901">
    <property type="entry name" value="Asp/Orn_carbamoylTrfase_sf"/>
</dbReference>
<accession>A0A6J7RA84</accession>
<name>A0A6J7RA84_9ZZZZ</name>
<evidence type="ECO:0000313" key="4">
    <source>
        <dbReference type="EMBL" id="CAB5025639.1"/>
    </source>
</evidence>
<dbReference type="InterPro" id="IPR002292">
    <property type="entry name" value="Orn/put_carbamltrans"/>
</dbReference>